<sequence length="57" mass="6696">MPQLNPGPWFFIMLISWLTLSFILQPKILTHISTNTPTNKPNKPLTTHPTPWNWPWT</sequence>
<evidence type="ECO:0000256" key="12">
    <source>
        <dbReference type="RuleBase" id="RU003661"/>
    </source>
</evidence>
<keyword evidence="11" id="KW-0066">ATP synthesis</keyword>
<evidence type="ECO:0000256" key="14">
    <source>
        <dbReference type="SAM" id="Phobius"/>
    </source>
</evidence>
<dbReference type="Pfam" id="PF00895">
    <property type="entry name" value="ATP-synt_8"/>
    <property type="match status" value="1"/>
</dbReference>
<keyword evidence="3 12" id="KW-0813">Transport</keyword>
<keyword evidence="10 14" id="KW-0472">Membrane</keyword>
<dbReference type="EMBL" id="KF961184">
    <property type="protein sequence ID" value="AHJ91129.1"/>
    <property type="molecule type" value="Genomic_DNA"/>
</dbReference>
<proteinExistence type="inferred from homology"/>
<feature type="region of interest" description="Disordered" evidence="13">
    <location>
        <begin position="35"/>
        <end position="57"/>
    </location>
</feature>
<geneLocation type="mitochondrion" evidence="15"/>
<reference evidence="15" key="1">
    <citation type="journal article" date="2014" name="Genome Biol. Evol.">
        <title>Phylogenetic position of avian nocturnal and diurnal raptors.</title>
        <authorList>
            <person name="Mahmood M.T."/>
            <person name="McLenachan P.A."/>
            <person name="Gibb G.C."/>
            <person name="Penny D."/>
        </authorList>
    </citation>
    <scope>NUCLEOTIDE SEQUENCE</scope>
</reference>
<evidence type="ECO:0000256" key="5">
    <source>
        <dbReference type="ARBA" id="ARBA00022692"/>
    </source>
</evidence>
<dbReference type="InterPro" id="IPR001421">
    <property type="entry name" value="ATP8_metazoa"/>
</dbReference>
<comment type="subcellular location">
    <subcellularLocation>
        <location evidence="1 12">Mitochondrion membrane</location>
        <topology evidence="1 12">Single-pass membrane protein</topology>
    </subcellularLocation>
</comment>
<keyword evidence="8 12" id="KW-0406">Ion transport</keyword>
<protein>
    <recommendedName>
        <fullName evidence="12">ATP synthase complex subunit 8</fullName>
    </recommendedName>
</protein>
<evidence type="ECO:0000256" key="3">
    <source>
        <dbReference type="ARBA" id="ARBA00022448"/>
    </source>
</evidence>
<evidence type="ECO:0000256" key="11">
    <source>
        <dbReference type="ARBA" id="ARBA00023310"/>
    </source>
</evidence>
<accession>W8EDW0</accession>
<dbReference type="GO" id="GO:0031966">
    <property type="term" value="C:mitochondrial membrane"/>
    <property type="evidence" value="ECO:0007669"/>
    <property type="project" value="UniProtKB-SubCell"/>
</dbReference>
<feature type="transmembrane region" description="Helical" evidence="14">
    <location>
        <begin position="6"/>
        <end position="24"/>
    </location>
</feature>
<gene>
    <name evidence="16" type="primary">ATP8</name>
</gene>
<keyword evidence="6 12" id="KW-0375">Hydrogen ion transport</keyword>
<evidence type="ECO:0000256" key="9">
    <source>
        <dbReference type="ARBA" id="ARBA00023128"/>
    </source>
</evidence>
<dbReference type="InterPro" id="IPR050635">
    <property type="entry name" value="ATPase_protein_8"/>
</dbReference>
<dbReference type="PANTHER" id="PTHR39937:SF1">
    <property type="entry name" value="ATP SYNTHASE PROTEIN 8"/>
    <property type="match status" value="1"/>
</dbReference>
<dbReference type="GO" id="GO:0015986">
    <property type="term" value="P:proton motive force-driven ATP synthesis"/>
    <property type="evidence" value="ECO:0007669"/>
    <property type="project" value="InterPro"/>
</dbReference>
<dbReference type="RefSeq" id="YP_009019748.1">
    <property type="nucleotide sequence ID" value="NC_023788.1"/>
</dbReference>
<dbReference type="GO" id="GO:0045259">
    <property type="term" value="C:proton-transporting ATP synthase complex"/>
    <property type="evidence" value="ECO:0007669"/>
    <property type="project" value="UniProtKB-KW"/>
</dbReference>
<dbReference type="GO" id="GO:0015078">
    <property type="term" value="F:proton transmembrane transporter activity"/>
    <property type="evidence" value="ECO:0007669"/>
    <property type="project" value="InterPro"/>
</dbReference>
<organism evidence="15">
    <name type="scientific">Sagittarius serpentarius</name>
    <name type="common">Secretary bird</name>
    <dbReference type="NCBI Taxonomy" id="56258"/>
    <lineage>
        <taxon>Eukaryota</taxon>
        <taxon>Metazoa</taxon>
        <taxon>Chordata</taxon>
        <taxon>Craniata</taxon>
        <taxon>Vertebrata</taxon>
        <taxon>Euteleostomi</taxon>
        <taxon>Archelosauria</taxon>
        <taxon>Archosauria</taxon>
        <taxon>Dinosauria</taxon>
        <taxon>Saurischia</taxon>
        <taxon>Theropoda</taxon>
        <taxon>Coelurosauria</taxon>
        <taxon>Aves</taxon>
        <taxon>Neognathae</taxon>
        <taxon>Neoaves</taxon>
        <taxon>Telluraves</taxon>
        <taxon>Accipitrimorphae</taxon>
        <taxon>Accipitriformes</taxon>
        <taxon>Sagittariidae</taxon>
        <taxon>Sagittarius</taxon>
    </lineage>
</organism>
<dbReference type="PANTHER" id="PTHR39937">
    <property type="entry name" value="ATP SYNTHASE PROTEIN 8"/>
    <property type="match status" value="1"/>
</dbReference>
<comment type="similarity">
    <text evidence="2 12">Belongs to the ATPase protein 8 family.</text>
</comment>
<keyword evidence="7 14" id="KW-1133">Transmembrane helix</keyword>
<reference evidence="16" key="2">
    <citation type="submission" date="2019-08" db="EMBL/GenBank/DDBJ databases">
        <title>Densely sampling genomes across the diversity of birds increases power of comparative genomics analyses.</title>
        <authorList>
            <consortium name="B10K project Consortium"/>
            <person name="Feng S."/>
            <person name="Stiller J."/>
            <person name="Andreu-Sanchez S."/>
            <person name="Margaryan A."/>
            <person name="Chen W."/>
            <person name="Paten B."/>
            <person name="Zhang G."/>
        </authorList>
    </citation>
    <scope>NUCLEOTIDE SEQUENCE</scope>
</reference>
<dbReference type="AlphaFoldDB" id="W8EDW0"/>
<evidence type="ECO:0000313" key="15">
    <source>
        <dbReference type="EMBL" id="AHJ91129.1"/>
    </source>
</evidence>
<evidence type="ECO:0000256" key="6">
    <source>
        <dbReference type="ARBA" id="ARBA00022781"/>
    </source>
</evidence>
<evidence type="ECO:0000313" key="16">
    <source>
        <dbReference type="EMBL" id="QOD97883.1"/>
    </source>
</evidence>
<keyword evidence="4 12" id="KW-0138">CF(0)</keyword>
<evidence type="ECO:0000256" key="1">
    <source>
        <dbReference type="ARBA" id="ARBA00004304"/>
    </source>
</evidence>
<dbReference type="EMBL" id="MN356309">
    <property type="protein sequence ID" value="QOD97883.1"/>
    <property type="molecule type" value="Genomic_DNA"/>
</dbReference>
<evidence type="ECO:0000256" key="10">
    <source>
        <dbReference type="ARBA" id="ARBA00023136"/>
    </source>
</evidence>
<evidence type="ECO:0000256" key="13">
    <source>
        <dbReference type="SAM" id="MobiDB-lite"/>
    </source>
</evidence>
<keyword evidence="5 12" id="KW-0812">Transmembrane</keyword>
<evidence type="ECO:0000256" key="4">
    <source>
        <dbReference type="ARBA" id="ARBA00022547"/>
    </source>
</evidence>
<keyword evidence="9 12" id="KW-0496">Mitochondrion</keyword>
<evidence type="ECO:0000256" key="7">
    <source>
        <dbReference type="ARBA" id="ARBA00022989"/>
    </source>
</evidence>
<evidence type="ECO:0000256" key="2">
    <source>
        <dbReference type="ARBA" id="ARBA00008892"/>
    </source>
</evidence>
<evidence type="ECO:0000256" key="8">
    <source>
        <dbReference type="ARBA" id="ARBA00023065"/>
    </source>
</evidence>
<name>W8EDW0_SAGSE</name>